<dbReference type="Proteomes" id="UP001457282">
    <property type="component" value="Unassembled WGS sequence"/>
</dbReference>
<feature type="region of interest" description="Disordered" evidence="1">
    <location>
        <begin position="104"/>
        <end position="141"/>
    </location>
</feature>
<evidence type="ECO:0000313" key="3">
    <source>
        <dbReference type="Proteomes" id="UP001457282"/>
    </source>
</evidence>
<name>A0AAW1VY14_RUBAR</name>
<proteinExistence type="predicted"/>
<evidence type="ECO:0000313" key="2">
    <source>
        <dbReference type="EMBL" id="KAK9913269.1"/>
    </source>
</evidence>
<comment type="caution">
    <text evidence="2">The sequence shown here is derived from an EMBL/GenBank/DDBJ whole genome shotgun (WGS) entry which is preliminary data.</text>
</comment>
<keyword evidence="3" id="KW-1185">Reference proteome</keyword>
<sequence>MKFKVGRVVVVVVAVLLVSTSFAPTTFAVRRKNYEVASVSAAEPDPDPVDDDGDKTDGCGGSKCNMFLAPCKAGCICVPIGVLPVGFCAGMCCDSPSPPSLTPLSQPLIPLPHLSTPLPHSPTPAAHPPSSSSPPSSDALA</sequence>
<dbReference type="AlphaFoldDB" id="A0AAW1VY14"/>
<evidence type="ECO:0000256" key="1">
    <source>
        <dbReference type="SAM" id="MobiDB-lite"/>
    </source>
</evidence>
<feature type="compositionally biased region" description="Low complexity" evidence="1">
    <location>
        <begin position="104"/>
        <end position="118"/>
    </location>
</feature>
<accession>A0AAW1VY14</accession>
<feature type="compositionally biased region" description="Low complexity" evidence="1">
    <location>
        <begin position="128"/>
        <end position="141"/>
    </location>
</feature>
<organism evidence="2 3">
    <name type="scientific">Rubus argutus</name>
    <name type="common">Southern blackberry</name>
    <dbReference type="NCBI Taxonomy" id="59490"/>
    <lineage>
        <taxon>Eukaryota</taxon>
        <taxon>Viridiplantae</taxon>
        <taxon>Streptophyta</taxon>
        <taxon>Embryophyta</taxon>
        <taxon>Tracheophyta</taxon>
        <taxon>Spermatophyta</taxon>
        <taxon>Magnoliopsida</taxon>
        <taxon>eudicotyledons</taxon>
        <taxon>Gunneridae</taxon>
        <taxon>Pentapetalae</taxon>
        <taxon>rosids</taxon>
        <taxon>fabids</taxon>
        <taxon>Rosales</taxon>
        <taxon>Rosaceae</taxon>
        <taxon>Rosoideae</taxon>
        <taxon>Rosoideae incertae sedis</taxon>
        <taxon>Rubus</taxon>
    </lineage>
</organism>
<gene>
    <name evidence="2" type="ORF">M0R45_037091</name>
</gene>
<dbReference type="EMBL" id="JBEDUW010000007">
    <property type="protein sequence ID" value="KAK9913269.1"/>
    <property type="molecule type" value="Genomic_DNA"/>
</dbReference>
<reference evidence="2 3" key="1">
    <citation type="journal article" date="2023" name="G3 (Bethesda)">
        <title>A chromosome-length genome assembly and annotation of blackberry (Rubus argutus, cv. 'Hillquist').</title>
        <authorList>
            <person name="Bruna T."/>
            <person name="Aryal R."/>
            <person name="Dudchenko O."/>
            <person name="Sargent D.J."/>
            <person name="Mead D."/>
            <person name="Buti M."/>
            <person name="Cavallini A."/>
            <person name="Hytonen T."/>
            <person name="Andres J."/>
            <person name="Pham M."/>
            <person name="Weisz D."/>
            <person name="Mascagni F."/>
            <person name="Usai G."/>
            <person name="Natali L."/>
            <person name="Bassil N."/>
            <person name="Fernandez G.E."/>
            <person name="Lomsadze A."/>
            <person name="Armour M."/>
            <person name="Olukolu B."/>
            <person name="Poorten T."/>
            <person name="Britton C."/>
            <person name="Davik J."/>
            <person name="Ashrafi H."/>
            <person name="Aiden E.L."/>
            <person name="Borodovsky M."/>
            <person name="Worthington M."/>
        </authorList>
    </citation>
    <scope>NUCLEOTIDE SEQUENCE [LARGE SCALE GENOMIC DNA]</scope>
    <source>
        <strain evidence="2">PI 553951</strain>
    </source>
</reference>
<protein>
    <submittedName>
        <fullName evidence="2">Uncharacterized protein</fullName>
    </submittedName>
</protein>